<keyword evidence="2" id="KW-1185">Reference proteome</keyword>
<dbReference type="EMBL" id="DF238674">
    <property type="protein sequence ID" value="GAQ93624.1"/>
    <property type="molecule type" value="Genomic_DNA"/>
</dbReference>
<dbReference type="OMA" id="VEWADSP"/>
<dbReference type="Proteomes" id="UP000054558">
    <property type="component" value="Unassembled WGS sequence"/>
</dbReference>
<gene>
    <name evidence="1" type="ORF">KFL_017250010</name>
</gene>
<feature type="non-terminal residue" evidence="1">
    <location>
        <position position="1"/>
    </location>
</feature>
<evidence type="ECO:0000313" key="2">
    <source>
        <dbReference type="Proteomes" id="UP000054558"/>
    </source>
</evidence>
<accession>A0A1Y1ISH6</accession>
<proteinExistence type="predicted"/>
<name>A0A1Y1ISH6_KLENI</name>
<organism evidence="1 2">
    <name type="scientific">Klebsormidium nitens</name>
    <name type="common">Green alga</name>
    <name type="synonym">Ulothrix nitens</name>
    <dbReference type="NCBI Taxonomy" id="105231"/>
    <lineage>
        <taxon>Eukaryota</taxon>
        <taxon>Viridiplantae</taxon>
        <taxon>Streptophyta</taxon>
        <taxon>Klebsormidiophyceae</taxon>
        <taxon>Klebsormidiales</taxon>
        <taxon>Klebsormidiaceae</taxon>
        <taxon>Klebsormidium</taxon>
    </lineage>
</organism>
<sequence length="178" mass="19912">DGSHSIVIEIEDEDEVTYELTFTSTSNPSRFVVEGRLDPRSGSVGSDYEETSATMTVGQIVRLLQRYTVAEVAATGGENPVRFRQENLLGAENQARVREQRFAPRLPRYEQLSTGQGVITNATNWGFGGGVEWADSPVYLNSDVDPRDMHVRHVIPYDIIEQVRRRGNRTVHGFDVGD</sequence>
<reference evidence="1 2" key="1">
    <citation type="journal article" date="2014" name="Nat. Commun.">
        <title>Klebsormidium flaccidum genome reveals primary factors for plant terrestrial adaptation.</title>
        <authorList>
            <person name="Hori K."/>
            <person name="Maruyama F."/>
            <person name="Fujisawa T."/>
            <person name="Togashi T."/>
            <person name="Yamamoto N."/>
            <person name="Seo M."/>
            <person name="Sato S."/>
            <person name="Yamada T."/>
            <person name="Mori H."/>
            <person name="Tajima N."/>
            <person name="Moriyama T."/>
            <person name="Ikeuchi M."/>
            <person name="Watanabe M."/>
            <person name="Wada H."/>
            <person name="Kobayashi K."/>
            <person name="Saito M."/>
            <person name="Masuda T."/>
            <person name="Sasaki-Sekimoto Y."/>
            <person name="Mashiguchi K."/>
            <person name="Awai K."/>
            <person name="Shimojima M."/>
            <person name="Masuda S."/>
            <person name="Iwai M."/>
            <person name="Nobusawa T."/>
            <person name="Narise T."/>
            <person name="Kondo S."/>
            <person name="Saito H."/>
            <person name="Sato R."/>
            <person name="Murakawa M."/>
            <person name="Ihara Y."/>
            <person name="Oshima-Yamada Y."/>
            <person name="Ohtaka K."/>
            <person name="Satoh M."/>
            <person name="Sonobe K."/>
            <person name="Ishii M."/>
            <person name="Ohtani R."/>
            <person name="Kanamori-Sato M."/>
            <person name="Honoki R."/>
            <person name="Miyazaki D."/>
            <person name="Mochizuki H."/>
            <person name="Umetsu J."/>
            <person name="Higashi K."/>
            <person name="Shibata D."/>
            <person name="Kamiya Y."/>
            <person name="Sato N."/>
            <person name="Nakamura Y."/>
            <person name="Tabata S."/>
            <person name="Ida S."/>
            <person name="Kurokawa K."/>
            <person name="Ohta H."/>
        </authorList>
    </citation>
    <scope>NUCLEOTIDE SEQUENCE [LARGE SCALE GENOMIC DNA]</scope>
    <source>
        <strain evidence="1 2">NIES-2285</strain>
    </source>
</reference>
<evidence type="ECO:0000313" key="1">
    <source>
        <dbReference type="EMBL" id="GAQ93624.1"/>
    </source>
</evidence>
<dbReference type="AlphaFoldDB" id="A0A1Y1ISH6"/>
<protein>
    <submittedName>
        <fullName evidence="1">Uncharacterized protein</fullName>
    </submittedName>
</protein>